<protein>
    <recommendedName>
        <fullName evidence="8">RING-type domain-containing protein</fullName>
    </recommendedName>
</protein>
<dbReference type="SMART" id="SM00184">
    <property type="entry name" value="RING"/>
    <property type="match status" value="1"/>
</dbReference>
<feature type="compositionally biased region" description="Polar residues" evidence="7">
    <location>
        <begin position="688"/>
        <end position="699"/>
    </location>
</feature>
<evidence type="ECO:0000256" key="4">
    <source>
        <dbReference type="ARBA" id="ARBA00022771"/>
    </source>
</evidence>
<dbReference type="InterPro" id="IPR018957">
    <property type="entry name" value="Znf_C3HC4_RING-type"/>
</dbReference>
<dbReference type="GO" id="GO:0008270">
    <property type="term" value="F:zinc ion binding"/>
    <property type="evidence" value="ECO:0007669"/>
    <property type="project" value="UniProtKB-KW"/>
</dbReference>
<feature type="region of interest" description="Disordered" evidence="7">
    <location>
        <begin position="104"/>
        <end position="139"/>
    </location>
</feature>
<evidence type="ECO:0000259" key="8">
    <source>
        <dbReference type="PROSITE" id="PS50089"/>
    </source>
</evidence>
<dbReference type="CDD" id="cd16536">
    <property type="entry name" value="RING-HC_RNF10"/>
    <property type="match status" value="1"/>
</dbReference>
<dbReference type="GO" id="GO:0005737">
    <property type="term" value="C:cytoplasm"/>
    <property type="evidence" value="ECO:0007669"/>
    <property type="project" value="UniProtKB-SubCell"/>
</dbReference>
<evidence type="ECO:0000313" key="10">
    <source>
        <dbReference type="Proteomes" id="UP001221413"/>
    </source>
</evidence>
<sequence>MTSTSNVSLGSKAQQVSPASQNIQSSLFNGDQQPSSQQRSSSGSGATVSGSRGQASPRNSQASKSKHKNHRRPSVQRDDAIAEAIAMTSSSTVSRKGRTSITHLMDWSLPPPRPQHANHHYSRGHHGNRRHSSWGGQGSGYHSVDKARYVNANYRFIVDPSGDYKSQSLDPDSPVPWTSILQILASSITQAASCPICLCDPVAPRMARCGHIFCFPCLIRYMASEDDQPKPGQQGYYHPTANQNKQKWKKCPICHDSVYMNEVRPVKFYQGQETPPPREGSDVMLRLMTRQPGSTLALPKDVASIVLVAPGKKDKHGAEEAIEIPWHYTAEVTDYARVMKGTRSYLETEYEREISELEEQERVDELMFGDETDWVKKAIGKIRSAIEKIKDMQDREEERHDRVLTRELYERHLLEEASARAEQMRQREPIVQQTEHDVPEMYLATSSSAQNGVVPNQDQAAPEAASKEPASGETTAAASQQANPTPPKSPTRRRHAPPKPIDSHDPTQPYFFYQALPHSYLSPLDIRILKVAFGSFAAFPSTVLPRVENFSMGHVVDDELRKRARYLSHLPYGCEVAFLECDWTDIVPPEILGRFRADLERRRRKKLDKDNREERERARAEREEDEKRWITARKDRAAAGGGPEDEIGLAMEISRREFDIANGGVLFETLEEEEGLVPNGPKLGFGSLPQSSPPNSRTVWGTPAIAGGAAVPEPQEAPMKAEPDSGWLDGWEKEAVAIEQAVKNTGSGSGGGTKGKKKFKKVTLMTNTGKRGA</sequence>
<feature type="compositionally biased region" description="Basic residues" evidence="7">
    <location>
        <begin position="116"/>
        <end position="132"/>
    </location>
</feature>
<dbReference type="SUPFAM" id="SSF57850">
    <property type="entry name" value="RING/U-box"/>
    <property type="match status" value="1"/>
</dbReference>
<dbReference type="GO" id="GO:0045944">
    <property type="term" value="P:positive regulation of transcription by RNA polymerase II"/>
    <property type="evidence" value="ECO:0007669"/>
    <property type="project" value="TreeGrafter"/>
</dbReference>
<comment type="subcellular location">
    <subcellularLocation>
        <location evidence="1">Cytoplasm</location>
    </subcellularLocation>
</comment>
<dbReference type="Gene3D" id="3.30.40.10">
    <property type="entry name" value="Zinc/RING finger domain, C3HC4 (zinc finger)"/>
    <property type="match status" value="1"/>
</dbReference>
<name>A0AAD6NJ39_DREDA</name>
<feature type="compositionally biased region" description="Polar residues" evidence="7">
    <location>
        <begin position="1"/>
        <end position="31"/>
    </location>
</feature>
<keyword evidence="5" id="KW-0862">Zinc</keyword>
<feature type="compositionally biased region" description="Basic residues" evidence="7">
    <location>
        <begin position="64"/>
        <end position="74"/>
    </location>
</feature>
<feature type="region of interest" description="Disordered" evidence="7">
    <location>
        <begin position="742"/>
        <end position="773"/>
    </location>
</feature>
<dbReference type="GO" id="GO:0000976">
    <property type="term" value="F:transcription cis-regulatory region binding"/>
    <property type="evidence" value="ECO:0007669"/>
    <property type="project" value="TreeGrafter"/>
</dbReference>
<keyword evidence="2" id="KW-0963">Cytoplasm</keyword>
<dbReference type="Pfam" id="PF00097">
    <property type="entry name" value="zf-C3HC4"/>
    <property type="match status" value="1"/>
</dbReference>
<feature type="compositionally biased region" description="Low complexity" evidence="7">
    <location>
        <begin position="460"/>
        <end position="471"/>
    </location>
</feature>
<keyword evidence="4 6" id="KW-0863">Zinc-finger</keyword>
<dbReference type="PANTHER" id="PTHR12983">
    <property type="entry name" value="RING FINGER 10 FAMILY MEMBER"/>
    <property type="match status" value="1"/>
</dbReference>
<gene>
    <name evidence="9" type="ORF">Dda_6655</name>
</gene>
<feature type="compositionally biased region" description="Polar residues" evidence="7">
    <location>
        <begin position="764"/>
        <end position="773"/>
    </location>
</feature>
<evidence type="ECO:0000256" key="5">
    <source>
        <dbReference type="ARBA" id="ARBA00022833"/>
    </source>
</evidence>
<feature type="domain" description="RING-type" evidence="8">
    <location>
        <begin position="194"/>
        <end position="255"/>
    </location>
</feature>
<feature type="compositionally biased region" description="Polar residues" evidence="7">
    <location>
        <begin position="472"/>
        <end position="483"/>
    </location>
</feature>
<dbReference type="InterPro" id="IPR001841">
    <property type="entry name" value="Znf_RING"/>
</dbReference>
<keyword evidence="10" id="KW-1185">Reference proteome</keyword>
<feature type="region of interest" description="Disordered" evidence="7">
    <location>
        <begin position="451"/>
        <end position="506"/>
    </location>
</feature>
<comment type="caution">
    <text evidence="9">The sequence shown here is derived from an EMBL/GenBank/DDBJ whole genome shotgun (WGS) entry which is preliminary data.</text>
</comment>
<dbReference type="InterPro" id="IPR039739">
    <property type="entry name" value="MAG2/RNF10"/>
</dbReference>
<dbReference type="InterPro" id="IPR013083">
    <property type="entry name" value="Znf_RING/FYVE/PHD"/>
</dbReference>
<evidence type="ECO:0000256" key="6">
    <source>
        <dbReference type="PROSITE-ProRule" id="PRU00175"/>
    </source>
</evidence>
<evidence type="ECO:0000256" key="3">
    <source>
        <dbReference type="ARBA" id="ARBA00022723"/>
    </source>
</evidence>
<dbReference type="Proteomes" id="UP001221413">
    <property type="component" value="Unassembled WGS sequence"/>
</dbReference>
<feature type="region of interest" description="Disordered" evidence="7">
    <location>
        <begin position="688"/>
        <end position="727"/>
    </location>
</feature>
<feature type="region of interest" description="Disordered" evidence="7">
    <location>
        <begin position="1"/>
        <end position="77"/>
    </location>
</feature>
<feature type="compositionally biased region" description="Low complexity" evidence="7">
    <location>
        <begin position="32"/>
        <end position="53"/>
    </location>
</feature>
<evidence type="ECO:0000256" key="2">
    <source>
        <dbReference type="ARBA" id="ARBA00022490"/>
    </source>
</evidence>
<evidence type="ECO:0000256" key="7">
    <source>
        <dbReference type="SAM" id="MobiDB-lite"/>
    </source>
</evidence>
<proteinExistence type="predicted"/>
<keyword evidence="3" id="KW-0479">Metal-binding</keyword>
<dbReference type="AlphaFoldDB" id="A0AAD6NJ39"/>
<organism evidence="9 10">
    <name type="scientific">Drechslerella dactyloides</name>
    <name type="common">Nematode-trapping fungus</name>
    <name type="synonym">Arthrobotrys dactyloides</name>
    <dbReference type="NCBI Taxonomy" id="74499"/>
    <lineage>
        <taxon>Eukaryota</taxon>
        <taxon>Fungi</taxon>
        <taxon>Dikarya</taxon>
        <taxon>Ascomycota</taxon>
        <taxon>Pezizomycotina</taxon>
        <taxon>Orbiliomycetes</taxon>
        <taxon>Orbiliales</taxon>
        <taxon>Orbiliaceae</taxon>
        <taxon>Drechslerella</taxon>
    </lineage>
</organism>
<dbReference type="EMBL" id="JAQGDS010000008">
    <property type="protein sequence ID" value="KAJ6258608.1"/>
    <property type="molecule type" value="Genomic_DNA"/>
</dbReference>
<evidence type="ECO:0000313" key="9">
    <source>
        <dbReference type="EMBL" id="KAJ6258608.1"/>
    </source>
</evidence>
<dbReference type="PROSITE" id="PS00518">
    <property type="entry name" value="ZF_RING_1"/>
    <property type="match status" value="1"/>
</dbReference>
<dbReference type="PROSITE" id="PS50089">
    <property type="entry name" value="ZF_RING_2"/>
    <property type="match status" value="1"/>
</dbReference>
<feature type="region of interest" description="Disordered" evidence="7">
    <location>
        <begin position="607"/>
        <end position="627"/>
    </location>
</feature>
<dbReference type="PANTHER" id="PTHR12983:SF9">
    <property type="entry name" value="E3 UBIQUITIN-PROTEIN LIGASE RNF10"/>
    <property type="match status" value="1"/>
</dbReference>
<accession>A0AAD6NJ39</accession>
<feature type="compositionally biased region" description="Polar residues" evidence="7">
    <location>
        <begin position="54"/>
        <end position="63"/>
    </location>
</feature>
<evidence type="ECO:0000256" key="1">
    <source>
        <dbReference type="ARBA" id="ARBA00004496"/>
    </source>
</evidence>
<reference evidence="9" key="1">
    <citation type="submission" date="2023-01" db="EMBL/GenBank/DDBJ databases">
        <title>The chitinases involved in constricting ring structure development in the nematode-trapping fungus Drechslerella dactyloides.</title>
        <authorList>
            <person name="Wang R."/>
            <person name="Zhang L."/>
            <person name="Tang P."/>
            <person name="Li S."/>
            <person name="Liang L."/>
        </authorList>
    </citation>
    <scope>NUCLEOTIDE SEQUENCE</scope>
    <source>
        <strain evidence="9">YMF1.00031</strain>
    </source>
</reference>
<dbReference type="InterPro" id="IPR017907">
    <property type="entry name" value="Znf_RING_CS"/>
</dbReference>